<evidence type="ECO:0000256" key="1">
    <source>
        <dbReference type="SAM" id="Phobius"/>
    </source>
</evidence>
<keyword evidence="1" id="KW-1133">Transmembrane helix</keyword>
<evidence type="ECO:0008006" key="4">
    <source>
        <dbReference type="Google" id="ProtNLM"/>
    </source>
</evidence>
<dbReference type="InParanoid" id="A0A078B2N5"/>
<protein>
    <recommendedName>
        <fullName evidence="4">Transmembrane protein</fullName>
    </recommendedName>
</protein>
<sequence length="511" mass="58570">MRASIFTDQVKAKQFLNLDWMILEFTIVNVLEGKQGDDIIIDNYNGLESQDDSQSSFVNEQGQFILKPKLKYISNQGILHCMFDGRKLILENPNLFTQDNLKVTLYSLENVQVNAILSKKIISVQSKEMRLQINFNPNKISFIQTQQHMISIIFKMGIRFKQGNLEIIIPQGYETNKVIIPQQKEENSERIVQQLATVAYILIGYESMDFIQNLGTEIVMIFINIIGILFLVILSPFQKIKFIGKLRDKLKEVLIFAFTIRLILELFLSFTLTSSMQIQYGYKFSRIKSYQGYRLAIVIIILLITFLAIQSFQQNLIEIFNESLFVCACGQFIAFAGAQQNQQQSDTVGYVIIVEILLMSLVNAIVIFAETLRNFRNNSKKLKQSIKIVVKEIVLKVKSISFTKNPRIISISQQTTGTQDTIANLFGSNIDVINAKISPESVINSKSISEDMIQSISVDNISGYVDIQQIYDQQEELGYQLKEKTKIPKNIDLNDEISFTFTINHQKEIQY</sequence>
<proteinExistence type="predicted"/>
<dbReference type="Proteomes" id="UP000039865">
    <property type="component" value="Unassembled WGS sequence"/>
</dbReference>
<keyword evidence="3" id="KW-1185">Reference proteome</keyword>
<keyword evidence="1" id="KW-0812">Transmembrane</keyword>
<reference evidence="2 3" key="1">
    <citation type="submission" date="2014-06" db="EMBL/GenBank/DDBJ databases">
        <authorList>
            <person name="Swart Estienne"/>
        </authorList>
    </citation>
    <scope>NUCLEOTIDE SEQUENCE [LARGE SCALE GENOMIC DNA]</scope>
    <source>
        <strain evidence="2 3">130c</strain>
    </source>
</reference>
<feature type="transmembrane region" description="Helical" evidence="1">
    <location>
        <begin position="350"/>
        <end position="372"/>
    </location>
</feature>
<keyword evidence="1" id="KW-0472">Membrane</keyword>
<evidence type="ECO:0000313" key="2">
    <source>
        <dbReference type="EMBL" id="CDW88800.1"/>
    </source>
</evidence>
<gene>
    <name evidence="2" type="primary">Contig4503.g4810</name>
    <name evidence="2" type="ORF">STYLEM_17925</name>
</gene>
<feature type="transmembrane region" description="Helical" evidence="1">
    <location>
        <begin position="292"/>
        <end position="312"/>
    </location>
</feature>
<dbReference type="EMBL" id="CCKQ01016908">
    <property type="protein sequence ID" value="CDW88800.1"/>
    <property type="molecule type" value="Genomic_DNA"/>
</dbReference>
<feature type="transmembrane region" description="Helical" evidence="1">
    <location>
        <begin position="319"/>
        <end position="338"/>
    </location>
</feature>
<dbReference type="AlphaFoldDB" id="A0A078B2N5"/>
<name>A0A078B2N5_STYLE</name>
<evidence type="ECO:0000313" key="3">
    <source>
        <dbReference type="Proteomes" id="UP000039865"/>
    </source>
</evidence>
<organism evidence="2 3">
    <name type="scientific">Stylonychia lemnae</name>
    <name type="common">Ciliate</name>
    <dbReference type="NCBI Taxonomy" id="5949"/>
    <lineage>
        <taxon>Eukaryota</taxon>
        <taxon>Sar</taxon>
        <taxon>Alveolata</taxon>
        <taxon>Ciliophora</taxon>
        <taxon>Intramacronucleata</taxon>
        <taxon>Spirotrichea</taxon>
        <taxon>Stichotrichia</taxon>
        <taxon>Sporadotrichida</taxon>
        <taxon>Oxytrichidae</taxon>
        <taxon>Stylonychinae</taxon>
        <taxon>Stylonychia</taxon>
    </lineage>
</organism>
<feature type="transmembrane region" description="Helical" evidence="1">
    <location>
        <begin position="218"/>
        <end position="237"/>
    </location>
</feature>
<accession>A0A078B2N5</accession>
<feature type="transmembrane region" description="Helical" evidence="1">
    <location>
        <begin position="253"/>
        <end position="272"/>
    </location>
</feature>